<name>A0A127QJI0_9BURK</name>
<protein>
    <submittedName>
        <fullName evidence="1">Type VII secretion system (T7SS), usher family protein</fullName>
    </submittedName>
</protein>
<keyword evidence="2" id="KW-1185">Reference proteome</keyword>
<dbReference type="Pfam" id="PF00577">
    <property type="entry name" value="Usher"/>
    <property type="match status" value="2"/>
</dbReference>
<dbReference type="PANTHER" id="PTHR30451:SF5">
    <property type="entry name" value="SLR0019 PROTEIN"/>
    <property type="match status" value="1"/>
</dbReference>
<dbReference type="Gene3D" id="2.60.40.3110">
    <property type="match status" value="1"/>
</dbReference>
<dbReference type="RefSeq" id="WP_061537144.1">
    <property type="nucleotide sequence ID" value="NZ_CP013235.1"/>
</dbReference>
<accession>A0A127QJI0</accession>
<organism evidence="1 2">
    <name type="scientific">Collimonas arenae</name>
    <dbReference type="NCBI Taxonomy" id="279058"/>
    <lineage>
        <taxon>Bacteria</taxon>
        <taxon>Pseudomonadati</taxon>
        <taxon>Pseudomonadota</taxon>
        <taxon>Betaproteobacteria</taxon>
        <taxon>Burkholderiales</taxon>
        <taxon>Oxalobacteraceae</taxon>
        <taxon>Collimonas</taxon>
    </lineage>
</organism>
<evidence type="ECO:0000313" key="1">
    <source>
        <dbReference type="EMBL" id="AMP09742.1"/>
    </source>
</evidence>
<dbReference type="PATRIC" id="fig|279058.18.peg.1946"/>
<reference evidence="1 2" key="1">
    <citation type="submission" date="2015-11" db="EMBL/GenBank/DDBJ databases">
        <title>Exploring the genomic traits of fungus-feeding bacterial genus Collimonas.</title>
        <authorList>
            <person name="Song C."/>
            <person name="Schmidt R."/>
            <person name="de Jager V."/>
            <person name="Krzyzanowska D."/>
            <person name="Jongedijk E."/>
            <person name="Cankar K."/>
            <person name="Beekwilder J."/>
            <person name="van Veen A."/>
            <person name="de Boer W."/>
            <person name="van Veen J.A."/>
            <person name="Garbeva P."/>
        </authorList>
    </citation>
    <scope>NUCLEOTIDE SEQUENCE [LARGE SCALE GENOMIC DNA]</scope>
    <source>
        <strain evidence="1 2">Ter282</strain>
    </source>
</reference>
<gene>
    <name evidence="1" type="ORF">CAter282_1979</name>
</gene>
<dbReference type="GO" id="GO:0009279">
    <property type="term" value="C:cell outer membrane"/>
    <property type="evidence" value="ECO:0007669"/>
    <property type="project" value="TreeGrafter"/>
</dbReference>
<dbReference type="AlphaFoldDB" id="A0A127QJI0"/>
<dbReference type="Gene3D" id="2.60.40.2610">
    <property type="entry name" value="Outer membrane usher protein FimD, plug domain"/>
    <property type="match status" value="1"/>
</dbReference>
<dbReference type="EMBL" id="CP013235">
    <property type="protein sequence ID" value="AMP09742.1"/>
    <property type="molecule type" value="Genomic_DNA"/>
</dbReference>
<dbReference type="PANTHER" id="PTHR30451">
    <property type="entry name" value="OUTER MEMBRANE USHER PROTEIN"/>
    <property type="match status" value="1"/>
</dbReference>
<dbReference type="GO" id="GO:0015473">
    <property type="term" value="F:fimbrial usher porin activity"/>
    <property type="evidence" value="ECO:0007669"/>
    <property type="project" value="InterPro"/>
</dbReference>
<dbReference type="InterPro" id="IPR042186">
    <property type="entry name" value="FimD_plug_dom"/>
</dbReference>
<dbReference type="GO" id="GO:0009297">
    <property type="term" value="P:pilus assembly"/>
    <property type="evidence" value="ECO:0007669"/>
    <property type="project" value="InterPro"/>
</dbReference>
<evidence type="ECO:0000313" key="2">
    <source>
        <dbReference type="Proteomes" id="UP000071778"/>
    </source>
</evidence>
<sequence>MAVVVNDKKLTDATLVLRTAANGIIVPAQLLSDARLRLPQGAAINSHQGYYYPIDALAGVHAEIDAGTQTLNIHAPPDAFVDSAFNLGDHRPLLVQAAETGAFLNYDINYAKAQNQAQGQNQTNLSGLVEVGVFSGGGTYTSRFVGSDLTGQRTLFRLDSQYTRDFPEQQATLVVGDSISGASALSHRVYFGGLQWHTKFSTIPGFQPIPLPTFSGTAAAPSVVDIYVNNILRLKQPVDTGPFTINNLPVYAGQGNVQMVVHDVLGRQQIYTQSYITSAQLLRQGTKDVSYEIGALRNNFGTSHSDYGRAFSSATVRYGVSDATTIESHGELMRGRESASFGATIAVRDIGLLSGGIAASNSERGNATQQYVQFDRQGSQYALTVRGQTAGARFWQLGLDDGILAPAQQIQAQTNVSLNERTNFALGYLSQVNRGQDNVRAVNAGVNFNLREYGSISLGLLKSLTQDRSLSANFVWVIPLGHQSFLQLVANGQQGSKSFSTEYQQTVPQEGGWGYRARKTMFDNSGEDIGANYLGSTGEYTFDANRINGQTNLQLEARGGVALLGGHVRATRWMDESFAMVEVPVSQPIDIYANNIKVGRTDKDGVGFIPRLVPYESNNVYLDDAHLPLSMTLDLSQKSVTPGYRTGSLLKFSARQNQSATLTLTDRQGKPLATGTLVYVNGSKTAQEVALRGQVFIPEIAYPAAIVVVDNDNGETKCSFDIAALAKMEAFPQLGPYSCGKESK</sequence>
<dbReference type="Proteomes" id="UP000071778">
    <property type="component" value="Chromosome"/>
</dbReference>
<dbReference type="InterPro" id="IPR000015">
    <property type="entry name" value="Fimb_usher"/>
</dbReference>
<proteinExistence type="predicted"/>